<dbReference type="Pfam" id="PF00734">
    <property type="entry name" value="CBM_1"/>
    <property type="match status" value="1"/>
</dbReference>
<accession>A0A4Z1E7Z5</accession>
<dbReference type="GO" id="GO:0000272">
    <property type="term" value="P:polysaccharide catabolic process"/>
    <property type="evidence" value="ECO:0007669"/>
    <property type="project" value="UniProtKB-KW"/>
</dbReference>
<dbReference type="Proteomes" id="UP000297777">
    <property type="component" value="Unassembled WGS sequence"/>
</dbReference>
<comment type="similarity">
    <text evidence="10">Belongs to the glycosyl hydrolase 18 family. Chitinase class III subfamily.</text>
</comment>
<dbReference type="PANTHER" id="PTHR45708">
    <property type="entry name" value="ENDOCHITINASE"/>
    <property type="match status" value="1"/>
</dbReference>
<evidence type="ECO:0000256" key="6">
    <source>
        <dbReference type="ARBA" id="ARBA00023024"/>
    </source>
</evidence>
<keyword evidence="4 11" id="KW-0732">Signal</keyword>
<protein>
    <recommendedName>
        <fullName evidence="2">chitinase</fullName>
        <ecNumber evidence="2">3.2.1.14</ecNumber>
    </recommendedName>
</protein>
<dbReference type="InterPro" id="IPR050542">
    <property type="entry name" value="Glycosyl_Hydrlase18_Chitinase"/>
</dbReference>
<dbReference type="InterPro" id="IPR001223">
    <property type="entry name" value="Glyco_hydro18_cat"/>
</dbReference>
<dbReference type="InterPro" id="IPR000254">
    <property type="entry name" value="CBD"/>
</dbReference>
<keyword evidence="7" id="KW-0119">Carbohydrate metabolism</keyword>
<organism evidence="14 15">
    <name type="scientific">Botrytis tulipae</name>
    <dbReference type="NCBI Taxonomy" id="87230"/>
    <lineage>
        <taxon>Eukaryota</taxon>
        <taxon>Fungi</taxon>
        <taxon>Dikarya</taxon>
        <taxon>Ascomycota</taxon>
        <taxon>Pezizomycotina</taxon>
        <taxon>Leotiomycetes</taxon>
        <taxon>Helotiales</taxon>
        <taxon>Sclerotiniaceae</taxon>
        <taxon>Botrytis</taxon>
    </lineage>
</organism>
<evidence type="ECO:0000259" key="13">
    <source>
        <dbReference type="PROSITE" id="PS51910"/>
    </source>
</evidence>
<dbReference type="GO" id="GO:0006032">
    <property type="term" value="P:chitin catabolic process"/>
    <property type="evidence" value="ECO:0007669"/>
    <property type="project" value="UniProtKB-KW"/>
</dbReference>
<evidence type="ECO:0000256" key="2">
    <source>
        <dbReference type="ARBA" id="ARBA00012729"/>
    </source>
</evidence>
<keyword evidence="3" id="KW-0147">Chitin-binding</keyword>
<dbReference type="PROSITE" id="PS51910">
    <property type="entry name" value="GH18_2"/>
    <property type="match status" value="1"/>
</dbReference>
<dbReference type="SMART" id="SM00236">
    <property type="entry name" value="fCBD"/>
    <property type="match status" value="1"/>
</dbReference>
<evidence type="ECO:0000313" key="15">
    <source>
        <dbReference type="Proteomes" id="UP000297777"/>
    </source>
</evidence>
<dbReference type="CDD" id="cd02877">
    <property type="entry name" value="GH18_hevamine_XipI_class_III"/>
    <property type="match status" value="1"/>
</dbReference>
<evidence type="ECO:0000313" key="14">
    <source>
        <dbReference type="EMBL" id="TGO07339.1"/>
    </source>
</evidence>
<dbReference type="PANTHER" id="PTHR45708:SF49">
    <property type="entry name" value="ENDOCHITINASE"/>
    <property type="match status" value="1"/>
</dbReference>
<proteinExistence type="inferred from homology"/>
<feature type="domain" description="GH18" evidence="13">
    <location>
        <begin position="30"/>
        <end position="322"/>
    </location>
</feature>
<keyword evidence="8" id="KW-0326">Glycosidase</keyword>
<evidence type="ECO:0000256" key="5">
    <source>
        <dbReference type="ARBA" id="ARBA00022801"/>
    </source>
</evidence>
<feature type="domain" description="CBM1" evidence="12">
    <location>
        <begin position="399"/>
        <end position="435"/>
    </location>
</feature>
<feature type="chain" id="PRO_5021306898" description="chitinase" evidence="11">
    <location>
        <begin position="23"/>
        <end position="435"/>
    </location>
</feature>
<dbReference type="InterPro" id="IPR017853">
    <property type="entry name" value="GH"/>
</dbReference>
<dbReference type="EC" id="3.2.1.14" evidence="2"/>
<dbReference type="InterPro" id="IPR001579">
    <property type="entry name" value="Glyco_hydro_18_chit_AS"/>
</dbReference>
<keyword evidence="15" id="KW-1185">Reference proteome</keyword>
<evidence type="ECO:0000256" key="4">
    <source>
        <dbReference type="ARBA" id="ARBA00022729"/>
    </source>
</evidence>
<dbReference type="AlphaFoldDB" id="A0A4Z1E7Z5"/>
<feature type="signal peptide" evidence="11">
    <location>
        <begin position="1"/>
        <end position="22"/>
    </location>
</feature>
<evidence type="ECO:0000256" key="1">
    <source>
        <dbReference type="ARBA" id="ARBA00000822"/>
    </source>
</evidence>
<evidence type="ECO:0000259" key="12">
    <source>
        <dbReference type="PROSITE" id="PS51164"/>
    </source>
</evidence>
<dbReference type="GO" id="GO:0008843">
    <property type="term" value="F:endochitinase activity"/>
    <property type="evidence" value="ECO:0007669"/>
    <property type="project" value="UniProtKB-EC"/>
</dbReference>
<dbReference type="InterPro" id="IPR035971">
    <property type="entry name" value="CBD_sf"/>
</dbReference>
<dbReference type="OrthoDB" id="6020543at2759"/>
<dbReference type="PROSITE" id="PS51164">
    <property type="entry name" value="CBM1_2"/>
    <property type="match status" value="1"/>
</dbReference>
<dbReference type="PROSITE" id="PS01095">
    <property type="entry name" value="GH18_1"/>
    <property type="match status" value="1"/>
</dbReference>
<dbReference type="EMBL" id="PQXH01000288">
    <property type="protein sequence ID" value="TGO07339.1"/>
    <property type="molecule type" value="Genomic_DNA"/>
</dbReference>
<sequence length="435" mass="44862">MYSTKSLIGFASMLAALPSAFAGFSSSSSNSVAIYWGQGPNQGTLASYCSSKTLQSFVFLKKHAGFDIIPIAFLISLNKLTVNVGNADPAQVAKDIVTCQGMGKTILLSIGGATYTENELASADAATTAAKNVWAAFGPKTSSSTTRPFGDAVVDGFDFDIETQGLTNLDVFAQELRTLSDAETSKKYYLTAAPQCPYPDQADKSFLQGAVSFDAVFVQFYNNNCGLNKFVKGSTTQSEFNMATWDTWASTTSKNKNVKVFVGIPGSTSAATTGYIDQATLTDVITYSKTFKSFGGIMSWDMVTIIGNSGYLANINKALGGAPASGSAGSANTSAAVTTAKASVTPAPTTLTTKVKSTVISSNAVATTTAKAAVTTTAKAGDGQTTVASAGASATPASGAVPQWSQCGGEGYTGSTVCASGSKCVKTDDWWSACE</sequence>
<evidence type="ECO:0000256" key="11">
    <source>
        <dbReference type="SAM" id="SignalP"/>
    </source>
</evidence>
<dbReference type="GO" id="GO:0030248">
    <property type="term" value="F:cellulose binding"/>
    <property type="evidence" value="ECO:0007669"/>
    <property type="project" value="InterPro"/>
</dbReference>
<dbReference type="Gene3D" id="3.20.20.80">
    <property type="entry name" value="Glycosidases"/>
    <property type="match status" value="1"/>
</dbReference>
<keyword evidence="5" id="KW-0378">Hydrolase</keyword>
<evidence type="ECO:0000256" key="10">
    <source>
        <dbReference type="ARBA" id="ARBA00025727"/>
    </source>
</evidence>
<comment type="catalytic activity">
    <reaction evidence="1">
        <text>Random endo-hydrolysis of N-acetyl-beta-D-glucosaminide (1-&gt;4)-beta-linkages in chitin and chitodextrins.</text>
        <dbReference type="EC" id="3.2.1.14"/>
    </reaction>
</comment>
<keyword evidence="6" id="KW-0146">Chitin degradation</keyword>
<dbReference type="GO" id="GO:0008061">
    <property type="term" value="F:chitin binding"/>
    <property type="evidence" value="ECO:0007669"/>
    <property type="project" value="UniProtKB-KW"/>
</dbReference>
<dbReference type="SUPFAM" id="SSF57180">
    <property type="entry name" value="Cellulose-binding domain"/>
    <property type="match status" value="1"/>
</dbReference>
<evidence type="ECO:0000256" key="8">
    <source>
        <dbReference type="ARBA" id="ARBA00023295"/>
    </source>
</evidence>
<dbReference type="GO" id="GO:0005576">
    <property type="term" value="C:extracellular region"/>
    <property type="evidence" value="ECO:0007669"/>
    <property type="project" value="InterPro"/>
</dbReference>
<dbReference type="SUPFAM" id="SSF51445">
    <property type="entry name" value="(Trans)glycosidases"/>
    <property type="match status" value="1"/>
</dbReference>
<keyword evidence="9" id="KW-0624">Polysaccharide degradation</keyword>
<evidence type="ECO:0000256" key="3">
    <source>
        <dbReference type="ARBA" id="ARBA00022669"/>
    </source>
</evidence>
<reference evidence="14 15" key="1">
    <citation type="submission" date="2017-12" db="EMBL/GenBank/DDBJ databases">
        <title>Comparative genomics of Botrytis spp.</title>
        <authorList>
            <person name="Valero-Jimenez C.A."/>
            <person name="Tapia P."/>
            <person name="Veloso J."/>
            <person name="Silva-Moreno E."/>
            <person name="Staats M."/>
            <person name="Valdes J.H."/>
            <person name="Van Kan J.A.L."/>
        </authorList>
    </citation>
    <scope>NUCLEOTIDE SEQUENCE [LARGE SCALE GENOMIC DNA]</scope>
    <source>
        <strain evidence="14 15">Bt9001</strain>
    </source>
</reference>
<name>A0A4Z1E7Z5_9HELO</name>
<gene>
    <name evidence="14" type="ORF">BTUL_0290g00040</name>
</gene>
<comment type="caution">
    <text evidence="14">The sequence shown here is derived from an EMBL/GenBank/DDBJ whole genome shotgun (WGS) entry which is preliminary data.</text>
</comment>
<evidence type="ECO:0000256" key="7">
    <source>
        <dbReference type="ARBA" id="ARBA00023277"/>
    </source>
</evidence>
<dbReference type="InterPro" id="IPR045321">
    <property type="entry name" value="Cts1-like"/>
</dbReference>
<evidence type="ECO:0000256" key="9">
    <source>
        <dbReference type="ARBA" id="ARBA00023326"/>
    </source>
</evidence>